<comment type="catalytic activity">
    <reaction evidence="8">
        <text>L-seryl-[protein] + ATP = O-phospho-L-seryl-[protein] + ADP + H(+)</text>
        <dbReference type="Rhea" id="RHEA:17989"/>
        <dbReference type="Rhea" id="RHEA-COMP:9863"/>
        <dbReference type="Rhea" id="RHEA-COMP:11604"/>
        <dbReference type="ChEBI" id="CHEBI:15378"/>
        <dbReference type="ChEBI" id="CHEBI:29999"/>
        <dbReference type="ChEBI" id="CHEBI:30616"/>
        <dbReference type="ChEBI" id="CHEBI:83421"/>
        <dbReference type="ChEBI" id="CHEBI:456216"/>
        <dbReference type="EC" id="2.7.11.1"/>
    </reaction>
</comment>
<dbReference type="STRING" id="1160497.A0A1L9VLB3"/>
<dbReference type="VEuPathDB" id="FungiDB:ASPGLDRAFT_66241"/>
<evidence type="ECO:0000256" key="6">
    <source>
        <dbReference type="ARBA" id="ARBA00022840"/>
    </source>
</evidence>
<keyword evidence="5" id="KW-0418">Kinase</keyword>
<feature type="domain" description="Protein kinase" evidence="10">
    <location>
        <begin position="48"/>
        <end position="269"/>
    </location>
</feature>
<dbReference type="RefSeq" id="XP_022401414.1">
    <property type="nucleotide sequence ID" value="XM_022548996.1"/>
</dbReference>
<dbReference type="PANTHER" id="PTHR47634:SF9">
    <property type="entry name" value="PROTEIN KINASE DOMAIN-CONTAINING PROTEIN-RELATED"/>
    <property type="match status" value="1"/>
</dbReference>
<protein>
    <recommendedName>
        <fullName evidence="1">non-specific serine/threonine protein kinase</fullName>
        <ecNumber evidence="1">2.7.11.1</ecNumber>
    </recommendedName>
</protein>
<dbReference type="InterPro" id="IPR000719">
    <property type="entry name" value="Prot_kinase_dom"/>
</dbReference>
<dbReference type="Gene3D" id="3.30.200.20">
    <property type="entry name" value="Phosphorylase Kinase, domain 1"/>
    <property type="match status" value="1"/>
</dbReference>
<evidence type="ECO:0000256" key="8">
    <source>
        <dbReference type="ARBA" id="ARBA00048679"/>
    </source>
</evidence>
<dbReference type="EMBL" id="KV878896">
    <property type="protein sequence ID" value="OJJ84716.1"/>
    <property type="molecule type" value="Genomic_DNA"/>
</dbReference>
<evidence type="ECO:0000256" key="7">
    <source>
        <dbReference type="ARBA" id="ARBA00047899"/>
    </source>
</evidence>
<dbReference type="AlphaFoldDB" id="A0A1L9VLB3"/>
<dbReference type="OrthoDB" id="5979581at2759"/>
<evidence type="ECO:0000256" key="4">
    <source>
        <dbReference type="ARBA" id="ARBA00022741"/>
    </source>
</evidence>
<dbReference type="GO" id="GO:0005524">
    <property type="term" value="F:ATP binding"/>
    <property type="evidence" value="ECO:0007669"/>
    <property type="project" value="UniProtKB-UniRule"/>
</dbReference>
<dbReference type="InterPro" id="IPR051334">
    <property type="entry name" value="SRPK"/>
</dbReference>
<dbReference type="InterPro" id="IPR011009">
    <property type="entry name" value="Kinase-like_dom_sf"/>
</dbReference>
<proteinExistence type="predicted"/>
<dbReference type="GO" id="GO:0005634">
    <property type="term" value="C:nucleus"/>
    <property type="evidence" value="ECO:0007669"/>
    <property type="project" value="TreeGrafter"/>
</dbReference>
<feature type="binding site" evidence="9">
    <location>
        <position position="77"/>
    </location>
    <ligand>
        <name>ATP</name>
        <dbReference type="ChEBI" id="CHEBI:30616"/>
    </ligand>
</feature>
<dbReference type="GO" id="GO:0000245">
    <property type="term" value="P:spliceosomal complex assembly"/>
    <property type="evidence" value="ECO:0007669"/>
    <property type="project" value="TreeGrafter"/>
</dbReference>
<name>A0A1L9VLB3_ASPGL</name>
<keyword evidence="4 9" id="KW-0547">Nucleotide-binding</keyword>
<evidence type="ECO:0000259" key="10">
    <source>
        <dbReference type="PROSITE" id="PS50011"/>
    </source>
</evidence>
<sequence length="269" mass="30260">MACSDIPSLCNLLPFRVKQEQGVDKLRRYGPGGYHLTHIDDRHFDGRYEIIHKLGHGSYSTVWLARDRWDARYVAMKIFTADISESCSEGNILRVLNSGSPKLLAHAFVPLLLNEFMITGPNGRHRCIVSDVAGPSFAQWRESENIWKFPVNVARSIAAQIIWGLAYIQSRGVVHSVPNDLKLPRYCVPPAGMYQSSKYSIRGARIIISDFGEAFFKDKPPKELHTPALLLPPEYIFHEPISQANALLRGMLSYEPSERIIKIGAIGSE</sequence>
<dbReference type="PROSITE" id="PS00107">
    <property type="entry name" value="PROTEIN_KINASE_ATP"/>
    <property type="match status" value="1"/>
</dbReference>
<dbReference type="Gene3D" id="1.10.510.10">
    <property type="entry name" value="Transferase(Phosphotransferase) domain 1"/>
    <property type="match status" value="1"/>
</dbReference>
<dbReference type="GO" id="GO:0005737">
    <property type="term" value="C:cytoplasm"/>
    <property type="evidence" value="ECO:0007669"/>
    <property type="project" value="TreeGrafter"/>
</dbReference>
<keyword evidence="2" id="KW-0723">Serine/threonine-protein kinase</keyword>
<keyword evidence="12" id="KW-1185">Reference proteome</keyword>
<dbReference type="GO" id="GO:0004674">
    <property type="term" value="F:protein serine/threonine kinase activity"/>
    <property type="evidence" value="ECO:0007669"/>
    <property type="project" value="UniProtKB-KW"/>
</dbReference>
<comment type="catalytic activity">
    <reaction evidence="7">
        <text>L-threonyl-[protein] + ATP = O-phospho-L-threonyl-[protein] + ADP + H(+)</text>
        <dbReference type="Rhea" id="RHEA:46608"/>
        <dbReference type="Rhea" id="RHEA-COMP:11060"/>
        <dbReference type="Rhea" id="RHEA-COMP:11605"/>
        <dbReference type="ChEBI" id="CHEBI:15378"/>
        <dbReference type="ChEBI" id="CHEBI:30013"/>
        <dbReference type="ChEBI" id="CHEBI:30616"/>
        <dbReference type="ChEBI" id="CHEBI:61977"/>
        <dbReference type="ChEBI" id="CHEBI:456216"/>
        <dbReference type="EC" id="2.7.11.1"/>
    </reaction>
</comment>
<dbReference type="InterPro" id="IPR017441">
    <property type="entry name" value="Protein_kinase_ATP_BS"/>
</dbReference>
<organism evidence="11 12">
    <name type="scientific">Aspergillus glaucus CBS 516.65</name>
    <dbReference type="NCBI Taxonomy" id="1160497"/>
    <lineage>
        <taxon>Eukaryota</taxon>
        <taxon>Fungi</taxon>
        <taxon>Dikarya</taxon>
        <taxon>Ascomycota</taxon>
        <taxon>Pezizomycotina</taxon>
        <taxon>Eurotiomycetes</taxon>
        <taxon>Eurotiomycetidae</taxon>
        <taxon>Eurotiales</taxon>
        <taxon>Aspergillaceae</taxon>
        <taxon>Aspergillus</taxon>
        <taxon>Aspergillus subgen. Aspergillus</taxon>
    </lineage>
</organism>
<evidence type="ECO:0000256" key="1">
    <source>
        <dbReference type="ARBA" id="ARBA00012513"/>
    </source>
</evidence>
<dbReference type="SMART" id="SM00220">
    <property type="entry name" value="S_TKc"/>
    <property type="match status" value="1"/>
</dbReference>
<dbReference type="Proteomes" id="UP000184300">
    <property type="component" value="Unassembled WGS sequence"/>
</dbReference>
<accession>A0A1L9VLB3</accession>
<evidence type="ECO:0000256" key="3">
    <source>
        <dbReference type="ARBA" id="ARBA00022679"/>
    </source>
</evidence>
<dbReference type="PANTHER" id="PTHR47634">
    <property type="entry name" value="PROTEIN KINASE DOMAIN-CONTAINING PROTEIN-RELATED"/>
    <property type="match status" value="1"/>
</dbReference>
<evidence type="ECO:0000313" key="11">
    <source>
        <dbReference type="EMBL" id="OJJ84716.1"/>
    </source>
</evidence>
<dbReference type="Pfam" id="PF00069">
    <property type="entry name" value="Pkinase"/>
    <property type="match status" value="1"/>
</dbReference>
<dbReference type="PROSITE" id="PS50011">
    <property type="entry name" value="PROTEIN_KINASE_DOM"/>
    <property type="match status" value="1"/>
</dbReference>
<gene>
    <name evidence="11" type="ORF">ASPGLDRAFT_66241</name>
</gene>
<evidence type="ECO:0000313" key="12">
    <source>
        <dbReference type="Proteomes" id="UP000184300"/>
    </source>
</evidence>
<dbReference type="EC" id="2.7.11.1" evidence="1"/>
<reference evidence="12" key="1">
    <citation type="journal article" date="2017" name="Genome Biol.">
        <title>Comparative genomics reveals high biological diversity and specific adaptations in the industrially and medically important fungal genus Aspergillus.</title>
        <authorList>
            <person name="de Vries R.P."/>
            <person name="Riley R."/>
            <person name="Wiebenga A."/>
            <person name="Aguilar-Osorio G."/>
            <person name="Amillis S."/>
            <person name="Uchima C.A."/>
            <person name="Anderluh G."/>
            <person name="Asadollahi M."/>
            <person name="Askin M."/>
            <person name="Barry K."/>
            <person name="Battaglia E."/>
            <person name="Bayram O."/>
            <person name="Benocci T."/>
            <person name="Braus-Stromeyer S.A."/>
            <person name="Caldana C."/>
            <person name="Canovas D."/>
            <person name="Cerqueira G.C."/>
            <person name="Chen F."/>
            <person name="Chen W."/>
            <person name="Choi C."/>
            <person name="Clum A."/>
            <person name="Dos Santos R.A."/>
            <person name="Damasio A.R."/>
            <person name="Diallinas G."/>
            <person name="Emri T."/>
            <person name="Fekete E."/>
            <person name="Flipphi M."/>
            <person name="Freyberg S."/>
            <person name="Gallo A."/>
            <person name="Gournas C."/>
            <person name="Habgood R."/>
            <person name="Hainaut M."/>
            <person name="Harispe M.L."/>
            <person name="Henrissat B."/>
            <person name="Hilden K.S."/>
            <person name="Hope R."/>
            <person name="Hossain A."/>
            <person name="Karabika E."/>
            <person name="Karaffa L."/>
            <person name="Karanyi Z."/>
            <person name="Krasevec N."/>
            <person name="Kuo A."/>
            <person name="Kusch H."/>
            <person name="LaButti K."/>
            <person name="Lagendijk E.L."/>
            <person name="Lapidus A."/>
            <person name="Levasseur A."/>
            <person name="Lindquist E."/>
            <person name="Lipzen A."/>
            <person name="Logrieco A.F."/>
            <person name="MacCabe A."/>
            <person name="Maekelae M.R."/>
            <person name="Malavazi I."/>
            <person name="Melin P."/>
            <person name="Meyer V."/>
            <person name="Mielnichuk N."/>
            <person name="Miskei M."/>
            <person name="Molnar A.P."/>
            <person name="Mule G."/>
            <person name="Ngan C.Y."/>
            <person name="Orejas M."/>
            <person name="Orosz E."/>
            <person name="Ouedraogo J.P."/>
            <person name="Overkamp K.M."/>
            <person name="Park H.-S."/>
            <person name="Perrone G."/>
            <person name="Piumi F."/>
            <person name="Punt P.J."/>
            <person name="Ram A.F."/>
            <person name="Ramon A."/>
            <person name="Rauscher S."/>
            <person name="Record E."/>
            <person name="Riano-Pachon D.M."/>
            <person name="Robert V."/>
            <person name="Roehrig J."/>
            <person name="Ruller R."/>
            <person name="Salamov A."/>
            <person name="Salih N.S."/>
            <person name="Samson R.A."/>
            <person name="Sandor E."/>
            <person name="Sanguinetti M."/>
            <person name="Schuetze T."/>
            <person name="Sepcic K."/>
            <person name="Shelest E."/>
            <person name="Sherlock G."/>
            <person name="Sophianopoulou V."/>
            <person name="Squina F.M."/>
            <person name="Sun H."/>
            <person name="Susca A."/>
            <person name="Todd R.B."/>
            <person name="Tsang A."/>
            <person name="Unkles S.E."/>
            <person name="van de Wiele N."/>
            <person name="van Rossen-Uffink D."/>
            <person name="Oliveira J.V."/>
            <person name="Vesth T.C."/>
            <person name="Visser J."/>
            <person name="Yu J.-H."/>
            <person name="Zhou M."/>
            <person name="Andersen M.R."/>
            <person name="Archer D.B."/>
            <person name="Baker S.E."/>
            <person name="Benoit I."/>
            <person name="Brakhage A.A."/>
            <person name="Braus G.H."/>
            <person name="Fischer R."/>
            <person name="Frisvad J.C."/>
            <person name="Goldman G.H."/>
            <person name="Houbraken J."/>
            <person name="Oakley B."/>
            <person name="Pocsi I."/>
            <person name="Scazzocchio C."/>
            <person name="Seiboth B."/>
            <person name="vanKuyk P.A."/>
            <person name="Wortman J."/>
            <person name="Dyer P.S."/>
            <person name="Grigoriev I.V."/>
        </authorList>
    </citation>
    <scope>NUCLEOTIDE SEQUENCE [LARGE SCALE GENOMIC DNA]</scope>
    <source>
        <strain evidence="12">CBS 516.65</strain>
    </source>
</reference>
<dbReference type="GeneID" id="34465256"/>
<keyword evidence="3" id="KW-0808">Transferase</keyword>
<evidence type="ECO:0000256" key="5">
    <source>
        <dbReference type="ARBA" id="ARBA00022777"/>
    </source>
</evidence>
<dbReference type="SUPFAM" id="SSF56112">
    <property type="entry name" value="Protein kinase-like (PK-like)"/>
    <property type="match status" value="1"/>
</dbReference>
<evidence type="ECO:0000256" key="2">
    <source>
        <dbReference type="ARBA" id="ARBA00022527"/>
    </source>
</evidence>
<evidence type="ECO:0000256" key="9">
    <source>
        <dbReference type="PROSITE-ProRule" id="PRU10141"/>
    </source>
</evidence>
<dbReference type="GO" id="GO:0050684">
    <property type="term" value="P:regulation of mRNA processing"/>
    <property type="evidence" value="ECO:0007669"/>
    <property type="project" value="TreeGrafter"/>
</dbReference>
<keyword evidence="6 9" id="KW-0067">ATP-binding</keyword>